<reference evidence="1" key="1">
    <citation type="submission" date="2021-02" db="EMBL/GenBank/DDBJ databases">
        <authorList>
            <consortium name="DOE Joint Genome Institute"/>
            <person name="Ahrendt S."/>
            <person name="Looney B.P."/>
            <person name="Miyauchi S."/>
            <person name="Morin E."/>
            <person name="Drula E."/>
            <person name="Courty P.E."/>
            <person name="Chicoki N."/>
            <person name="Fauchery L."/>
            <person name="Kohler A."/>
            <person name="Kuo A."/>
            <person name="Labutti K."/>
            <person name="Pangilinan J."/>
            <person name="Lipzen A."/>
            <person name="Riley R."/>
            <person name="Andreopoulos W."/>
            <person name="He G."/>
            <person name="Johnson J."/>
            <person name="Barry K.W."/>
            <person name="Grigoriev I.V."/>
            <person name="Nagy L."/>
            <person name="Hibbett D."/>
            <person name="Henrissat B."/>
            <person name="Matheny P.B."/>
            <person name="Labbe J."/>
            <person name="Martin F."/>
        </authorList>
    </citation>
    <scope>NUCLEOTIDE SEQUENCE</scope>
    <source>
        <strain evidence="1">EC-137</strain>
    </source>
</reference>
<name>A0ACB8QRW5_9AGAM</name>
<sequence>MLAVSDAALPSGSAPLDVKRTALAYYSTAAHDERFSIDVLRRVRIMEVSVQPKADEPSQVETVIVCETEVERDMLNAAGSMHGGCGAYLVDVCASVAIAAAGHIDAVSQTLNMYYHAPALTEHRLRIISRTMSVGSRIASARSEIWDTTSARLCASGVLVKMSPVPSKM</sequence>
<gene>
    <name evidence="1" type="ORF">K488DRAFT_45690</name>
</gene>
<evidence type="ECO:0000313" key="1">
    <source>
        <dbReference type="EMBL" id="KAI0034355.1"/>
    </source>
</evidence>
<keyword evidence="2" id="KW-1185">Reference proteome</keyword>
<proteinExistence type="predicted"/>
<dbReference type="EMBL" id="MU273502">
    <property type="protein sequence ID" value="KAI0034355.1"/>
    <property type="molecule type" value="Genomic_DNA"/>
</dbReference>
<accession>A0ACB8QRW5</accession>
<reference evidence="1" key="2">
    <citation type="journal article" date="2022" name="New Phytol.">
        <title>Evolutionary transition to the ectomycorrhizal habit in the genomes of a hyperdiverse lineage of mushroom-forming fungi.</title>
        <authorList>
            <person name="Looney B."/>
            <person name="Miyauchi S."/>
            <person name="Morin E."/>
            <person name="Drula E."/>
            <person name="Courty P.E."/>
            <person name="Kohler A."/>
            <person name="Kuo A."/>
            <person name="LaButti K."/>
            <person name="Pangilinan J."/>
            <person name="Lipzen A."/>
            <person name="Riley R."/>
            <person name="Andreopoulos W."/>
            <person name="He G."/>
            <person name="Johnson J."/>
            <person name="Nolan M."/>
            <person name="Tritt A."/>
            <person name="Barry K.W."/>
            <person name="Grigoriev I.V."/>
            <person name="Nagy L.G."/>
            <person name="Hibbett D."/>
            <person name="Henrissat B."/>
            <person name="Matheny P.B."/>
            <person name="Labbe J."/>
            <person name="Martin F.M."/>
        </authorList>
    </citation>
    <scope>NUCLEOTIDE SEQUENCE</scope>
    <source>
        <strain evidence="1">EC-137</strain>
    </source>
</reference>
<evidence type="ECO:0000313" key="2">
    <source>
        <dbReference type="Proteomes" id="UP000814128"/>
    </source>
</evidence>
<protein>
    <submittedName>
        <fullName evidence="1">HotDog domain-containing protein</fullName>
    </submittedName>
</protein>
<dbReference type="Proteomes" id="UP000814128">
    <property type="component" value="Unassembled WGS sequence"/>
</dbReference>
<organism evidence="1 2">
    <name type="scientific">Vararia minispora EC-137</name>
    <dbReference type="NCBI Taxonomy" id="1314806"/>
    <lineage>
        <taxon>Eukaryota</taxon>
        <taxon>Fungi</taxon>
        <taxon>Dikarya</taxon>
        <taxon>Basidiomycota</taxon>
        <taxon>Agaricomycotina</taxon>
        <taxon>Agaricomycetes</taxon>
        <taxon>Russulales</taxon>
        <taxon>Lachnocladiaceae</taxon>
        <taxon>Vararia</taxon>
    </lineage>
</organism>
<comment type="caution">
    <text evidence="1">The sequence shown here is derived from an EMBL/GenBank/DDBJ whole genome shotgun (WGS) entry which is preliminary data.</text>
</comment>